<evidence type="ECO:0000256" key="1">
    <source>
        <dbReference type="ARBA" id="ARBA00004141"/>
    </source>
</evidence>
<keyword evidence="3" id="KW-0808">Transferase</keyword>
<dbReference type="Proteomes" id="UP001595973">
    <property type="component" value="Unassembled WGS sequence"/>
</dbReference>
<evidence type="ECO:0000313" key="9">
    <source>
        <dbReference type="EMBL" id="MFC4671657.1"/>
    </source>
</evidence>
<keyword evidence="5 7" id="KW-1133">Transmembrane helix</keyword>
<keyword evidence="4 7" id="KW-0812">Transmembrane</keyword>
<dbReference type="InterPro" id="IPR001173">
    <property type="entry name" value="Glyco_trans_2-like"/>
</dbReference>
<evidence type="ECO:0000259" key="8">
    <source>
        <dbReference type="Pfam" id="PF13632"/>
    </source>
</evidence>
<dbReference type="InterPro" id="IPR029044">
    <property type="entry name" value="Nucleotide-diphossugar_trans"/>
</dbReference>
<feature type="domain" description="Glycosyltransferase 2-like" evidence="8">
    <location>
        <begin position="154"/>
        <end position="340"/>
    </location>
</feature>
<dbReference type="Gene3D" id="3.90.550.10">
    <property type="entry name" value="Spore Coat Polysaccharide Biosynthesis Protein SpsA, Chain A"/>
    <property type="match status" value="1"/>
</dbReference>
<keyword evidence="2" id="KW-0328">Glycosyltransferase</keyword>
<evidence type="ECO:0000256" key="7">
    <source>
        <dbReference type="SAM" id="Phobius"/>
    </source>
</evidence>
<dbReference type="Pfam" id="PF13632">
    <property type="entry name" value="Glyco_trans_2_3"/>
    <property type="match status" value="1"/>
</dbReference>
<organism evidence="9 10">
    <name type="scientific">Seohaeicola nanhaiensis</name>
    <dbReference type="NCBI Taxonomy" id="1387282"/>
    <lineage>
        <taxon>Bacteria</taxon>
        <taxon>Pseudomonadati</taxon>
        <taxon>Pseudomonadota</taxon>
        <taxon>Alphaproteobacteria</taxon>
        <taxon>Rhodobacterales</taxon>
        <taxon>Roseobacteraceae</taxon>
        <taxon>Seohaeicola</taxon>
    </lineage>
</organism>
<feature type="transmembrane region" description="Helical" evidence="7">
    <location>
        <begin position="318"/>
        <end position="340"/>
    </location>
</feature>
<dbReference type="SUPFAM" id="SSF53448">
    <property type="entry name" value="Nucleotide-diphospho-sugar transferases"/>
    <property type="match status" value="1"/>
</dbReference>
<evidence type="ECO:0000313" key="10">
    <source>
        <dbReference type="Proteomes" id="UP001595973"/>
    </source>
</evidence>
<dbReference type="PANTHER" id="PTHR43867">
    <property type="entry name" value="CELLULOSE SYNTHASE CATALYTIC SUBUNIT A [UDP-FORMING]"/>
    <property type="match status" value="1"/>
</dbReference>
<proteinExistence type="predicted"/>
<evidence type="ECO:0000256" key="4">
    <source>
        <dbReference type="ARBA" id="ARBA00022692"/>
    </source>
</evidence>
<name>A0ABV9KNC7_9RHOB</name>
<feature type="transmembrane region" description="Helical" evidence="7">
    <location>
        <begin position="9"/>
        <end position="34"/>
    </location>
</feature>
<feature type="transmembrane region" description="Helical" evidence="7">
    <location>
        <begin position="426"/>
        <end position="443"/>
    </location>
</feature>
<feature type="transmembrane region" description="Helical" evidence="7">
    <location>
        <begin position="352"/>
        <end position="374"/>
    </location>
</feature>
<dbReference type="PANTHER" id="PTHR43867:SF4">
    <property type="entry name" value="BETA-(1-3)-GLUCOSYL TRANSFERASE"/>
    <property type="match status" value="1"/>
</dbReference>
<accession>A0ABV9KNC7</accession>
<keyword evidence="6 7" id="KW-0472">Membrane</keyword>
<gene>
    <name evidence="9" type="ORF">ACFO5X_24110</name>
</gene>
<protein>
    <submittedName>
        <fullName evidence="9">Glycosyltransferase family 2 protein</fullName>
    </submittedName>
</protein>
<evidence type="ECO:0000256" key="2">
    <source>
        <dbReference type="ARBA" id="ARBA00022676"/>
    </source>
</evidence>
<evidence type="ECO:0000256" key="5">
    <source>
        <dbReference type="ARBA" id="ARBA00022989"/>
    </source>
</evidence>
<dbReference type="EMBL" id="JBHSGI010000034">
    <property type="protein sequence ID" value="MFC4671657.1"/>
    <property type="molecule type" value="Genomic_DNA"/>
</dbReference>
<evidence type="ECO:0000256" key="6">
    <source>
        <dbReference type="ARBA" id="ARBA00023136"/>
    </source>
</evidence>
<evidence type="ECO:0000256" key="3">
    <source>
        <dbReference type="ARBA" id="ARBA00022679"/>
    </source>
</evidence>
<comment type="subcellular location">
    <subcellularLocation>
        <location evidence="1">Membrane</location>
        <topology evidence="1">Multi-pass membrane protein</topology>
    </subcellularLocation>
</comment>
<feature type="transmembrane region" description="Helical" evidence="7">
    <location>
        <begin position="380"/>
        <end position="406"/>
    </location>
</feature>
<sequence length="487" mass="51615">MLRVDGRGVFLGLMALAVLVPVAALFIVALATIIQGGLGALNLFAGSSRRPAEMKAGAPADQAPFFSVHIATHEEPSQMVIETLHALARQQGAPGYEVILLDNNTRDPALWHPVERACRGLGPNVRFYHVDGVEGAKAGALNIALRLTHPAASHVVIVDADYQVEPDFLATAAAELRRSDDDFLQFPQAYRKDGGAAAGLSLELADYFLRHAREADCAGAMLLTGTLSVIRRSALEAVGGWSARTITEDAELGLRLRRFGFRGRFVDRLVGRGLLPMDFSGLALQRYRWTAGNAATISGGLGGLPTRSAVQVFAQLTAWANMALPLTAGLIGGACAVLLGHDGRAATLLTDLSGFGLLLVALSVCLPMVLSTVLRGRPSLAVILDALSVRIAMIVPSALASVDALLGRSGSFERTAKDETGASEKVGWVFSALFVVGLMLLWNVSALPWFSLTGAALLLLPLPLARATCERLAAYRASLRITEEVRA</sequence>
<dbReference type="InterPro" id="IPR050321">
    <property type="entry name" value="Glycosyltr_2/OpgH_subfam"/>
</dbReference>
<dbReference type="RefSeq" id="WP_380722425.1">
    <property type="nucleotide sequence ID" value="NZ_JBHSGI010000034.1"/>
</dbReference>
<comment type="caution">
    <text evidence="9">The sequence shown here is derived from an EMBL/GenBank/DDBJ whole genome shotgun (WGS) entry which is preliminary data.</text>
</comment>
<reference evidence="10" key="1">
    <citation type="journal article" date="2019" name="Int. J. Syst. Evol. Microbiol.">
        <title>The Global Catalogue of Microorganisms (GCM) 10K type strain sequencing project: providing services to taxonomists for standard genome sequencing and annotation.</title>
        <authorList>
            <consortium name="The Broad Institute Genomics Platform"/>
            <consortium name="The Broad Institute Genome Sequencing Center for Infectious Disease"/>
            <person name="Wu L."/>
            <person name="Ma J."/>
        </authorList>
    </citation>
    <scope>NUCLEOTIDE SEQUENCE [LARGE SCALE GENOMIC DNA]</scope>
    <source>
        <strain evidence="10">CGMCC 4.7283</strain>
    </source>
</reference>
<keyword evidence="10" id="KW-1185">Reference proteome</keyword>